<dbReference type="PROSITE" id="PS50011">
    <property type="entry name" value="PROTEIN_KINASE_DOM"/>
    <property type="match status" value="1"/>
</dbReference>
<protein>
    <recommendedName>
        <fullName evidence="7">Protein kinase domain-containing protein</fullName>
    </recommendedName>
</protein>
<evidence type="ECO:0000256" key="4">
    <source>
        <dbReference type="ARBA" id="ARBA00022777"/>
    </source>
</evidence>
<accession>F6XR36</accession>
<dbReference type="InterPro" id="IPR017441">
    <property type="entry name" value="Protein_kinase_ATP_BS"/>
</dbReference>
<dbReference type="SUPFAM" id="SSF56112">
    <property type="entry name" value="Protein kinase-like (PK-like)"/>
    <property type="match status" value="1"/>
</dbReference>
<dbReference type="FunFam" id="1.10.510.10:FF:000071">
    <property type="entry name" value="Mitogen-activated protein kinase kinase kinase 3 isoform 2"/>
    <property type="match status" value="1"/>
</dbReference>
<keyword evidence="2" id="KW-0808">Transferase</keyword>
<dbReference type="InterPro" id="IPR000719">
    <property type="entry name" value="Prot_kinase_dom"/>
</dbReference>
<dbReference type="OMA" id="GPTNRDR"/>
<dbReference type="GeneTree" id="ENSGT00940000171639"/>
<reference evidence="8" key="3">
    <citation type="submission" date="2025-08" db="UniProtKB">
        <authorList>
            <consortium name="Ensembl"/>
        </authorList>
    </citation>
    <scope>IDENTIFICATION</scope>
</reference>
<dbReference type="CDD" id="cd06625">
    <property type="entry name" value="STKc_MEKK3_like"/>
    <property type="match status" value="1"/>
</dbReference>
<feature type="binding site" evidence="6">
    <location>
        <position position="380"/>
    </location>
    <ligand>
        <name>ATP</name>
        <dbReference type="ChEBI" id="CHEBI:30616"/>
    </ligand>
</feature>
<evidence type="ECO:0000313" key="8">
    <source>
        <dbReference type="Ensembl" id="ENSCINP00000017140.3"/>
    </source>
</evidence>
<evidence type="ECO:0000256" key="3">
    <source>
        <dbReference type="ARBA" id="ARBA00022741"/>
    </source>
</evidence>
<keyword evidence="3 6" id="KW-0547">Nucleotide-binding</keyword>
<dbReference type="InParanoid" id="F6XR36"/>
<reference evidence="8" key="2">
    <citation type="journal article" date="2008" name="Genome Biol.">
        <title>Improved genome assembly and evidence-based global gene model set for the chordate Ciona intestinalis: new insight into intron and operon populations.</title>
        <authorList>
            <person name="Satou Y."/>
            <person name="Mineta K."/>
            <person name="Ogasawara M."/>
            <person name="Sasakura Y."/>
            <person name="Shoguchi E."/>
            <person name="Ueno K."/>
            <person name="Yamada L."/>
            <person name="Matsumoto J."/>
            <person name="Wasserscheid J."/>
            <person name="Dewar K."/>
            <person name="Wiley G.B."/>
            <person name="Macmil S.L."/>
            <person name="Roe B.A."/>
            <person name="Zeller R.W."/>
            <person name="Hastings K.E."/>
            <person name="Lemaire P."/>
            <person name="Lindquist E."/>
            <person name="Endo T."/>
            <person name="Hotta K."/>
            <person name="Inaba K."/>
        </authorList>
    </citation>
    <scope>NUCLEOTIDE SEQUENCE [LARGE SCALE GENOMIC DNA]</scope>
    <source>
        <strain evidence="8">wild type</strain>
    </source>
</reference>
<keyword evidence="1" id="KW-0723">Serine/threonine-protein kinase</keyword>
<dbReference type="AlphaFoldDB" id="F6XR36"/>
<organism evidence="8 9">
    <name type="scientific">Ciona intestinalis</name>
    <name type="common">Transparent sea squirt</name>
    <name type="synonym">Ascidia intestinalis</name>
    <dbReference type="NCBI Taxonomy" id="7719"/>
    <lineage>
        <taxon>Eukaryota</taxon>
        <taxon>Metazoa</taxon>
        <taxon>Chordata</taxon>
        <taxon>Tunicata</taxon>
        <taxon>Ascidiacea</taxon>
        <taxon>Phlebobranchia</taxon>
        <taxon>Cionidae</taxon>
        <taxon>Ciona</taxon>
    </lineage>
</organism>
<dbReference type="GO" id="GO:0035556">
    <property type="term" value="P:intracellular signal transduction"/>
    <property type="evidence" value="ECO:0007669"/>
    <property type="project" value="UniProtKB-ARBA"/>
</dbReference>
<dbReference type="PROSITE" id="PS00107">
    <property type="entry name" value="PROTEIN_KINASE_ATP"/>
    <property type="match status" value="1"/>
</dbReference>
<evidence type="ECO:0000256" key="5">
    <source>
        <dbReference type="ARBA" id="ARBA00022840"/>
    </source>
</evidence>
<evidence type="ECO:0000256" key="2">
    <source>
        <dbReference type="ARBA" id="ARBA00022679"/>
    </source>
</evidence>
<evidence type="ECO:0000313" key="9">
    <source>
        <dbReference type="Proteomes" id="UP000008144"/>
    </source>
</evidence>
<dbReference type="Gene3D" id="1.10.510.10">
    <property type="entry name" value="Transferase(Phosphotransferase) domain 1"/>
    <property type="match status" value="1"/>
</dbReference>
<dbReference type="Ensembl" id="ENSCINT00000017140.3">
    <property type="protein sequence ID" value="ENSCINP00000017140.3"/>
    <property type="gene ID" value="ENSCING00000008410.3"/>
</dbReference>
<evidence type="ECO:0000259" key="7">
    <source>
        <dbReference type="PROSITE" id="PS50011"/>
    </source>
</evidence>
<reference evidence="9" key="1">
    <citation type="journal article" date="2002" name="Science">
        <title>The draft genome of Ciona intestinalis: insights into chordate and vertebrate origins.</title>
        <authorList>
            <person name="Dehal P."/>
            <person name="Satou Y."/>
            <person name="Campbell R.K."/>
            <person name="Chapman J."/>
            <person name="Degnan B."/>
            <person name="De Tomaso A."/>
            <person name="Davidson B."/>
            <person name="Di Gregorio A."/>
            <person name="Gelpke M."/>
            <person name="Goodstein D.M."/>
            <person name="Harafuji N."/>
            <person name="Hastings K.E."/>
            <person name="Ho I."/>
            <person name="Hotta K."/>
            <person name="Huang W."/>
            <person name="Kawashima T."/>
            <person name="Lemaire P."/>
            <person name="Martinez D."/>
            <person name="Meinertzhagen I.A."/>
            <person name="Necula S."/>
            <person name="Nonaka M."/>
            <person name="Putnam N."/>
            <person name="Rash S."/>
            <person name="Saiga H."/>
            <person name="Satake M."/>
            <person name="Terry A."/>
            <person name="Yamada L."/>
            <person name="Wang H.G."/>
            <person name="Awazu S."/>
            <person name="Azumi K."/>
            <person name="Boore J."/>
            <person name="Branno M."/>
            <person name="Chin-Bow S."/>
            <person name="DeSantis R."/>
            <person name="Doyle S."/>
            <person name="Francino P."/>
            <person name="Keys D.N."/>
            <person name="Haga S."/>
            <person name="Hayashi H."/>
            <person name="Hino K."/>
            <person name="Imai K.S."/>
            <person name="Inaba K."/>
            <person name="Kano S."/>
            <person name="Kobayashi K."/>
            <person name="Kobayashi M."/>
            <person name="Lee B.I."/>
            <person name="Makabe K.W."/>
            <person name="Manohar C."/>
            <person name="Matassi G."/>
            <person name="Medina M."/>
            <person name="Mochizuki Y."/>
            <person name="Mount S."/>
            <person name="Morishita T."/>
            <person name="Miura S."/>
            <person name="Nakayama A."/>
            <person name="Nishizaka S."/>
            <person name="Nomoto H."/>
            <person name="Ohta F."/>
            <person name="Oishi K."/>
            <person name="Rigoutsos I."/>
            <person name="Sano M."/>
            <person name="Sasaki A."/>
            <person name="Sasakura Y."/>
            <person name="Shoguchi E."/>
            <person name="Shin-i T."/>
            <person name="Spagnuolo A."/>
            <person name="Stainier D."/>
            <person name="Suzuki M.M."/>
            <person name="Tassy O."/>
            <person name="Takatori N."/>
            <person name="Tokuoka M."/>
            <person name="Yagi K."/>
            <person name="Yoshizaki F."/>
            <person name="Wada S."/>
            <person name="Zhang C."/>
            <person name="Hyatt P.D."/>
            <person name="Larimer F."/>
            <person name="Detter C."/>
            <person name="Doggett N."/>
            <person name="Glavina T."/>
            <person name="Hawkins T."/>
            <person name="Richardson P."/>
            <person name="Lucas S."/>
            <person name="Kohara Y."/>
            <person name="Levine M."/>
            <person name="Satoh N."/>
            <person name="Rokhsar D.S."/>
        </authorList>
    </citation>
    <scope>NUCLEOTIDE SEQUENCE [LARGE SCALE GENOMIC DNA]</scope>
</reference>
<dbReference type="EMBL" id="EAAA01002961">
    <property type="status" value="NOT_ANNOTATED_CDS"/>
    <property type="molecule type" value="Genomic_DNA"/>
</dbReference>
<dbReference type="PANTHER" id="PTHR11584">
    <property type="entry name" value="SERINE/THREONINE PROTEIN KINASE"/>
    <property type="match status" value="1"/>
</dbReference>
<evidence type="ECO:0000256" key="6">
    <source>
        <dbReference type="PROSITE-ProRule" id="PRU10141"/>
    </source>
</evidence>
<name>F6XR36_CIOIN</name>
<evidence type="ECO:0000256" key="1">
    <source>
        <dbReference type="ARBA" id="ARBA00022527"/>
    </source>
</evidence>
<feature type="domain" description="Protein kinase" evidence="7">
    <location>
        <begin position="351"/>
        <end position="610"/>
    </location>
</feature>
<dbReference type="Proteomes" id="UP000008144">
    <property type="component" value="Chromosome 9"/>
</dbReference>
<dbReference type="GO" id="GO:0005524">
    <property type="term" value="F:ATP binding"/>
    <property type="evidence" value="ECO:0007669"/>
    <property type="project" value="UniProtKB-UniRule"/>
</dbReference>
<dbReference type="GO" id="GO:0004674">
    <property type="term" value="F:protein serine/threonine kinase activity"/>
    <property type="evidence" value="ECO:0000318"/>
    <property type="project" value="GO_Central"/>
</dbReference>
<proteinExistence type="predicted"/>
<dbReference type="SMART" id="SM00220">
    <property type="entry name" value="S_TKc"/>
    <property type="match status" value="1"/>
</dbReference>
<dbReference type="Gene3D" id="3.10.20.90">
    <property type="entry name" value="Phosphatidylinositol 3-kinase Catalytic Subunit, Chain A, domain 1"/>
    <property type="match status" value="1"/>
</dbReference>
<keyword evidence="5 6" id="KW-0067">ATP-binding</keyword>
<keyword evidence="4" id="KW-0418">Kinase</keyword>
<keyword evidence="9" id="KW-1185">Reference proteome</keyword>
<dbReference type="GO" id="GO:0005737">
    <property type="term" value="C:cytoplasm"/>
    <property type="evidence" value="ECO:0000318"/>
    <property type="project" value="GO_Central"/>
</dbReference>
<reference evidence="8" key="4">
    <citation type="submission" date="2025-09" db="UniProtKB">
        <authorList>
            <consortium name="Ensembl"/>
        </authorList>
    </citation>
    <scope>IDENTIFICATION</scope>
</reference>
<dbReference type="PANTHER" id="PTHR11584:SF369">
    <property type="entry name" value="MITOGEN-ACTIVATED PROTEIN KINASE KINASE KINASE 19-RELATED"/>
    <property type="match status" value="1"/>
</dbReference>
<sequence>MEDPLNSIYNDLSALQDKVKQPKVISLYLRFSNHIMIYICVRVKFEFQSERRIVQVQQPLTYDYLQMTVQRIYGKSLSMLFCPGGRNELQVPLQSQVDVDKVVELLDRSTHQRNLKIHLVEQSRPKQKKHANDSASMHLKAVLLQSNELKITIPQRRSMEQRKHRYSPPPGTIDDKIIQRHRGSRTSLNSEGEFIPDTTVSKIFSPPSAAYSSSTSLDSSLSSPQIAMEPWQSGLHGASYPDEEMETSPSFHRKGGTYPRRLHAQNVSVEERKLEKIDSRTFPRIRPSLRNARFLPSHSHFSSSTNNINPALLISRSSNCSSTSSGLELEELHNQVTTSGSYSAPKAPANWKKGKVLGHGAFGKVYLAYDADTGRELAVKQVEIIADNSDATKEIKALQTEIELLRSLQHERIVQYYGCTEESNTLSIFMELMSGGSVKDEIKAYGALTEPVTCKYARQILEGLIYLHGFQIVHRDIKGANVLRDSSGNVKLGDFGAAKKLQTIVTSSVIQNYFTPGTPYWMSPEVIEGRGYGRRADIWSLACTVVEMLTTRPPWYEFEAMAALFKIVTQTTSPQLPPNVSQEAKDFLGVAFVDKEQRPYAADLMSHKWFTGNY</sequence>
<dbReference type="InterPro" id="IPR011009">
    <property type="entry name" value="Kinase-like_dom_sf"/>
</dbReference>
<dbReference type="FunCoup" id="F6XR36">
    <property type="interactions" value="107"/>
</dbReference>
<dbReference type="SUPFAM" id="SSF54277">
    <property type="entry name" value="CAD &amp; PB1 domains"/>
    <property type="match status" value="1"/>
</dbReference>
<dbReference type="Pfam" id="PF00069">
    <property type="entry name" value="Pkinase"/>
    <property type="match status" value="1"/>
</dbReference>
<dbReference type="STRING" id="7719.ENSCINP00000017140"/>